<protein>
    <submittedName>
        <fullName evidence="1">Uncharacterized protein</fullName>
    </submittedName>
</protein>
<evidence type="ECO:0000313" key="2">
    <source>
        <dbReference type="Proteomes" id="UP000070284"/>
    </source>
</evidence>
<keyword evidence="2" id="KW-1185">Reference proteome</keyword>
<proteinExistence type="predicted"/>
<dbReference type="AlphaFoldDB" id="A0A133UIT1"/>
<accession>A0A133UIT1</accession>
<organism evidence="1 2">
    <name type="scientific">candidate division MSBL1 archaeon SCGC-AAA259E19</name>
    <dbReference type="NCBI Taxonomy" id="1698264"/>
    <lineage>
        <taxon>Archaea</taxon>
        <taxon>Methanobacteriati</taxon>
        <taxon>Methanobacteriota</taxon>
        <taxon>candidate division MSBL1</taxon>
    </lineage>
</organism>
<gene>
    <name evidence="1" type="ORF">AKJ65_05475</name>
</gene>
<comment type="caution">
    <text evidence="1">The sequence shown here is derived from an EMBL/GenBank/DDBJ whole genome shotgun (WGS) entry which is preliminary data.</text>
</comment>
<dbReference type="Proteomes" id="UP000070284">
    <property type="component" value="Unassembled WGS sequence"/>
</dbReference>
<name>A0A133UIT1_9EURY</name>
<evidence type="ECO:0000313" key="1">
    <source>
        <dbReference type="EMBL" id="KXA94075.1"/>
    </source>
</evidence>
<sequence>MNKPLDEILMAIGEFLDLKTENVEKGDELGKEISKIADEIQELIVEEEFKKKFHKITSRLKNYSTRLSRDVLNSEKGPLNRDWEQFARQDLSRLKDEVLALKEFLIEHEAILRKRQNERRYGLDFNELARRIKKEDSIDEITRSQFARASNELETEKIGEFKDTLLRISKWLFALKELKTEVENVGQ</sequence>
<dbReference type="EMBL" id="LHXO01000085">
    <property type="protein sequence ID" value="KXA94075.1"/>
    <property type="molecule type" value="Genomic_DNA"/>
</dbReference>
<reference evidence="1 2" key="1">
    <citation type="journal article" date="2016" name="Sci. Rep.">
        <title>Metabolic traits of an uncultured archaeal lineage -MSBL1- from brine pools of the Red Sea.</title>
        <authorList>
            <person name="Mwirichia R."/>
            <person name="Alam I."/>
            <person name="Rashid M."/>
            <person name="Vinu M."/>
            <person name="Ba-Alawi W."/>
            <person name="Anthony Kamau A."/>
            <person name="Kamanda Ngugi D."/>
            <person name="Goker M."/>
            <person name="Klenk H.P."/>
            <person name="Bajic V."/>
            <person name="Stingl U."/>
        </authorList>
    </citation>
    <scope>NUCLEOTIDE SEQUENCE [LARGE SCALE GENOMIC DNA]</scope>
    <source>
        <strain evidence="1">SCGC-AAA259E19</strain>
    </source>
</reference>